<feature type="region of interest" description="Disordered" evidence="6">
    <location>
        <begin position="536"/>
        <end position="563"/>
    </location>
</feature>
<dbReference type="OrthoDB" id="423221at2759"/>
<keyword evidence="2 5" id="KW-0489">Methyltransferase</keyword>
<dbReference type="PANTHER" id="PTHR10629:SF52">
    <property type="entry name" value="DNA (CYTOSINE-5)-METHYLTRANSFERASE 1"/>
    <property type="match status" value="1"/>
</dbReference>
<evidence type="ECO:0000313" key="8">
    <source>
        <dbReference type="EMBL" id="CAI3997615.1"/>
    </source>
</evidence>
<feature type="compositionally biased region" description="Basic and acidic residues" evidence="6">
    <location>
        <begin position="374"/>
        <end position="395"/>
    </location>
</feature>
<evidence type="ECO:0000313" key="10">
    <source>
        <dbReference type="Proteomes" id="UP001152797"/>
    </source>
</evidence>
<dbReference type="PANTHER" id="PTHR10629">
    <property type="entry name" value="CYTOSINE-SPECIFIC METHYLTRANSFERASE"/>
    <property type="match status" value="1"/>
</dbReference>
<sequence length="1905" mass="213736">MCRAVLWAVCAVCAVCFAWHQELFVAPSGCRGDARIPRDARDVARRAQILPALQPREEKTRKIYRLKSDSEMKEVAAILAREAAEGVATDSLGIRAANLAVKACATAGNELDGQIIAMAPQWISKTAHGRALEEGDMEVTALRIFYGLMTRQEAPEQKPLLVGRTTNSGQLAGAVLRRISQLSEAIIHVAGPERTMAALRATITAQRMLDAKEMAYEGLENKCWLRHSQGQDAKTCQLPKPTQNVLSLMPIDQRSEKRLLVSPSWQSDGPGYAASWGRSLSSTSPWCQDSGRVVRLVKATSCDERFRLDFRRWAKREPAPTGRSLLTAHFGRKSSGSADGVKDEVKDDGKAETEPSKTAEQTSAQSSTQSAQAQKRESEKDEKQEENAEAAEPKAKVQRRGKAPAAKARGKRKREGEAEKIEKAEKAASEASPPKERPKTSLGGFFGVSPPPRVGVQRVQAAQETPEKTLPPKVSKPEMKAVKAATPDQEKELQLIRDSIQQAVRAHQYGKAKSLHSRLLQRCTEIGCAVPQTFKEKVTQRKATSAPKESKDSSNANQDEGEEIMDPISFAQGILKEKFPLRFPDSKMEEDDADIIPDNDRWHLSSRKKQTQNDEEEAEAEEDPAAQELKKALSTIPDASYEDIDRFPSVAATFRQWLKEKKKFEDDDAENSVKVLHDLFGKDEKSLDAMAKVPYIKAVSKESTQAATIKLFAAFWAKMKNGPWCAVQRTERKAEVRVRTTHSVPDSWGVRVVQRARKEDLVILSAPDGKHFAEASKVAEHPVLQSEEFKKERESKAALTQLERDRLATERLAKEAAKVKKTERAEKATKVKSNLAPLVKELMNGGGSEQSLLNVVLQQHVSCRGCGRMSSREAEKTLGLEAGWSSYDDVPNATEEELQFVYPRVLATFYQQGFPYMNGVRRLMELYKKKSWDMATPDFQRLVRMDPENAKCNGYLNSAILYLRKFRESGGFDNLLDISDMDPVKLQSTFTPDFDREKGKEQENFEDLQVDVPLELVMADATAKWRSELLEKLDDDGYLLEDVDARGQRPVALSVALLPNATDEEWVLWPRILDKYETFCKGESEEEKPIKREAEANDMFLAMKELLEEHGKSPDAVASSKYLKMVKNIYGSAHKDRVAALAKFADFWAAHQNDEFPDPKVHALAAMKYKLIDRQLLEQAKKMAADWKLPEGWAVKLGKDGRLIKVNGPGKAEIYHTKEAAVKAAEAKAQKKVEEAKAAHQQMLSAQGRNEEASHSKALLRKQLSEAVQKEDYELAERLHAKLKRAPDSSSRKGEMPIVARSVKDLGRGKGRGKGVRKHALKLKAVKAAETPKKARKALGLKFEQKQQVARSELTLRAGEWRLEGIRLQNGSIVPLESKELEDARDAVLVLVYVDEEVRERKRRRIIEDWGLDDTWTVTVRYRLSGDQVTARRADGRVFFTKLEVACAKDKEAIEQIRPAAEKRAKEIEALLNWCKTELSAISGLYREEHSQCYAKVQCLDDSQPIQVRRKDGGSQWQFFDGDNKLLAESTLESPFVNQKLKVAEDLLEARGETLAGDAMSNRIASQLAHCFGSCCRFCTRNRSARPRSEPQSLTRSEARFDARLRELEERRSNAPRSLLEMTRCMLEKLKALQKTSDMCDEHLPKPLLQKQVLRIGTMCSGTDAPVLVARALERALKPEGSQLAFDHVFSVEYDSRKQEFLKANFPGCPLLFRDCTQMGRKRALEVLSKKPQPVPGNLDILVAGFSCKDLSMMNSYRKTLQEMGQSGSTLRGVLDYVERYRPKLVLLENVWAIAKSNSIGFRQVELVLEGLKARGYAAGYRLMNSCDYFLPQIRHRIWMWAIRISETSPASLEESKVLREKADFATSQAPVAPDGFRNEHFVSIRINPSLVPFTSRTLLTAVLG</sequence>
<feature type="active site" evidence="5">
    <location>
        <position position="1748"/>
    </location>
</feature>
<evidence type="ECO:0000313" key="9">
    <source>
        <dbReference type="EMBL" id="CAL1150990.1"/>
    </source>
</evidence>
<feature type="chain" id="PRO_5043270791" description="DNA (cytosine-5-)-methyltransferase" evidence="7">
    <location>
        <begin position="21"/>
        <end position="1905"/>
    </location>
</feature>
<gene>
    <name evidence="8" type="ORF">C1SCF055_LOCUS23979</name>
</gene>
<dbReference type="Pfam" id="PF00145">
    <property type="entry name" value="DNA_methylase"/>
    <property type="match status" value="1"/>
</dbReference>
<reference evidence="9" key="2">
    <citation type="submission" date="2024-04" db="EMBL/GenBank/DDBJ databases">
        <authorList>
            <person name="Chen Y."/>
            <person name="Shah S."/>
            <person name="Dougan E. K."/>
            <person name="Thang M."/>
            <person name="Chan C."/>
        </authorList>
    </citation>
    <scope>NUCLEOTIDE SEQUENCE [LARGE SCALE GENOMIC DNA]</scope>
</reference>
<keyword evidence="4 5" id="KW-0949">S-adenosyl-L-methionine</keyword>
<dbReference type="EC" id="2.1.1.37" evidence="1"/>
<evidence type="ECO:0000256" key="7">
    <source>
        <dbReference type="SAM" id="SignalP"/>
    </source>
</evidence>
<evidence type="ECO:0000256" key="1">
    <source>
        <dbReference type="ARBA" id="ARBA00011975"/>
    </source>
</evidence>
<dbReference type="Gene3D" id="3.40.50.150">
    <property type="entry name" value="Vaccinia Virus protein VP39"/>
    <property type="match status" value="1"/>
</dbReference>
<comment type="similarity">
    <text evidence="5">Belongs to the class I-like SAM-binding methyltransferase superfamily. C5-methyltransferase family.</text>
</comment>
<feature type="region of interest" description="Disordered" evidence="6">
    <location>
        <begin position="324"/>
        <end position="491"/>
    </location>
</feature>
<dbReference type="EMBL" id="CAMXCT030002358">
    <property type="protein sequence ID" value="CAL4784927.1"/>
    <property type="molecule type" value="Genomic_DNA"/>
</dbReference>
<dbReference type="GO" id="GO:0003677">
    <property type="term" value="F:DNA binding"/>
    <property type="evidence" value="ECO:0007669"/>
    <property type="project" value="TreeGrafter"/>
</dbReference>
<name>A0A9P1CUC4_9DINO</name>
<feature type="compositionally biased region" description="Basic and acidic residues" evidence="6">
    <location>
        <begin position="340"/>
        <end position="357"/>
    </location>
</feature>
<protein>
    <recommendedName>
        <fullName evidence="1">DNA (cytosine-5-)-methyltransferase</fullName>
        <ecNumber evidence="1">2.1.1.37</ecNumber>
    </recommendedName>
</protein>
<reference evidence="8" key="1">
    <citation type="submission" date="2022-10" db="EMBL/GenBank/DDBJ databases">
        <authorList>
            <person name="Chen Y."/>
            <person name="Dougan E. K."/>
            <person name="Chan C."/>
            <person name="Rhodes N."/>
            <person name="Thang M."/>
        </authorList>
    </citation>
    <scope>NUCLEOTIDE SEQUENCE</scope>
</reference>
<keyword evidence="7" id="KW-0732">Signal</keyword>
<dbReference type="PROSITE" id="PS51679">
    <property type="entry name" value="SAM_MT_C5"/>
    <property type="match status" value="1"/>
</dbReference>
<dbReference type="GO" id="GO:0005634">
    <property type="term" value="C:nucleus"/>
    <property type="evidence" value="ECO:0007669"/>
    <property type="project" value="TreeGrafter"/>
</dbReference>
<evidence type="ECO:0000256" key="3">
    <source>
        <dbReference type="ARBA" id="ARBA00022679"/>
    </source>
</evidence>
<dbReference type="GO" id="GO:0044027">
    <property type="term" value="P:negative regulation of gene expression via chromosomal CpG island methylation"/>
    <property type="evidence" value="ECO:0007669"/>
    <property type="project" value="TreeGrafter"/>
</dbReference>
<feature type="compositionally biased region" description="Basic residues" evidence="6">
    <location>
        <begin position="396"/>
        <end position="413"/>
    </location>
</feature>
<feature type="compositionally biased region" description="Low complexity" evidence="6">
    <location>
        <begin position="358"/>
        <end position="373"/>
    </location>
</feature>
<organism evidence="8">
    <name type="scientific">Cladocopium goreaui</name>
    <dbReference type="NCBI Taxonomy" id="2562237"/>
    <lineage>
        <taxon>Eukaryota</taxon>
        <taxon>Sar</taxon>
        <taxon>Alveolata</taxon>
        <taxon>Dinophyceae</taxon>
        <taxon>Suessiales</taxon>
        <taxon>Symbiodiniaceae</taxon>
        <taxon>Cladocopium</taxon>
    </lineage>
</organism>
<keyword evidence="10" id="KW-1185">Reference proteome</keyword>
<feature type="compositionally biased region" description="Acidic residues" evidence="6">
    <location>
        <begin position="613"/>
        <end position="625"/>
    </location>
</feature>
<dbReference type="EMBL" id="CAMXCT020002358">
    <property type="protein sequence ID" value="CAL1150990.1"/>
    <property type="molecule type" value="Genomic_DNA"/>
</dbReference>
<feature type="signal peptide" evidence="7">
    <location>
        <begin position="1"/>
        <end position="20"/>
    </location>
</feature>
<dbReference type="InterPro" id="IPR050390">
    <property type="entry name" value="C5-Methyltransferase"/>
</dbReference>
<evidence type="ECO:0000256" key="5">
    <source>
        <dbReference type="PROSITE-ProRule" id="PRU01016"/>
    </source>
</evidence>
<accession>A0A9P1CUC4</accession>
<dbReference type="GO" id="GO:0003886">
    <property type="term" value="F:DNA (cytosine-5-)-methyltransferase activity"/>
    <property type="evidence" value="ECO:0007669"/>
    <property type="project" value="UniProtKB-EC"/>
</dbReference>
<dbReference type="SUPFAM" id="SSF53335">
    <property type="entry name" value="S-adenosyl-L-methionine-dependent methyltransferases"/>
    <property type="match status" value="1"/>
</dbReference>
<dbReference type="Proteomes" id="UP001152797">
    <property type="component" value="Unassembled WGS sequence"/>
</dbReference>
<dbReference type="InterPro" id="IPR001525">
    <property type="entry name" value="C5_MeTfrase"/>
</dbReference>
<dbReference type="GO" id="GO:0032259">
    <property type="term" value="P:methylation"/>
    <property type="evidence" value="ECO:0007669"/>
    <property type="project" value="UniProtKB-KW"/>
</dbReference>
<evidence type="ECO:0000256" key="4">
    <source>
        <dbReference type="ARBA" id="ARBA00022691"/>
    </source>
</evidence>
<evidence type="ECO:0000256" key="2">
    <source>
        <dbReference type="ARBA" id="ARBA00022603"/>
    </source>
</evidence>
<feature type="compositionally biased region" description="Basic and acidic residues" evidence="6">
    <location>
        <begin position="414"/>
        <end position="439"/>
    </location>
</feature>
<keyword evidence="3 5" id="KW-0808">Transferase</keyword>
<feature type="region of interest" description="Disordered" evidence="6">
    <location>
        <begin position="590"/>
        <end position="626"/>
    </location>
</feature>
<proteinExistence type="inferred from homology"/>
<evidence type="ECO:0000256" key="6">
    <source>
        <dbReference type="SAM" id="MobiDB-lite"/>
    </source>
</evidence>
<comment type="caution">
    <text evidence="8">The sequence shown here is derived from an EMBL/GenBank/DDBJ whole genome shotgun (WGS) entry which is preliminary data.</text>
</comment>
<dbReference type="InterPro" id="IPR029063">
    <property type="entry name" value="SAM-dependent_MTases_sf"/>
</dbReference>
<dbReference type="EMBL" id="CAMXCT010002358">
    <property type="protein sequence ID" value="CAI3997615.1"/>
    <property type="molecule type" value="Genomic_DNA"/>
</dbReference>